<dbReference type="Gene3D" id="3.30.710.10">
    <property type="entry name" value="Potassium Channel Kv1.1, Chain A"/>
    <property type="match status" value="1"/>
</dbReference>
<dbReference type="Proteomes" id="UP000053424">
    <property type="component" value="Unassembled WGS sequence"/>
</dbReference>
<organism evidence="2 3">
    <name type="scientific">Hebeloma cylindrosporum</name>
    <dbReference type="NCBI Taxonomy" id="76867"/>
    <lineage>
        <taxon>Eukaryota</taxon>
        <taxon>Fungi</taxon>
        <taxon>Dikarya</taxon>
        <taxon>Basidiomycota</taxon>
        <taxon>Agaricomycotina</taxon>
        <taxon>Agaricomycetes</taxon>
        <taxon>Agaricomycetidae</taxon>
        <taxon>Agaricales</taxon>
        <taxon>Agaricineae</taxon>
        <taxon>Hymenogastraceae</taxon>
        <taxon>Hebeloma</taxon>
    </lineage>
</organism>
<evidence type="ECO:0000313" key="2">
    <source>
        <dbReference type="EMBL" id="KIM40953.1"/>
    </source>
</evidence>
<reference evidence="3" key="2">
    <citation type="submission" date="2015-01" db="EMBL/GenBank/DDBJ databases">
        <title>Evolutionary Origins and Diversification of the Mycorrhizal Mutualists.</title>
        <authorList>
            <consortium name="DOE Joint Genome Institute"/>
            <consortium name="Mycorrhizal Genomics Consortium"/>
            <person name="Kohler A."/>
            <person name="Kuo A."/>
            <person name="Nagy L.G."/>
            <person name="Floudas D."/>
            <person name="Copeland A."/>
            <person name="Barry K.W."/>
            <person name="Cichocki N."/>
            <person name="Veneault-Fourrey C."/>
            <person name="LaButti K."/>
            <person name="Lindquist E.A."/>
            <person name="Lipzen A."/>
            <person name="Lundell T."/>
            <person name="Morin E."/>
            <person name="Murat C."/>
            <person name="Riley R."/>
            <person name="Ohm R."/>
            <person name="Sun H."/>
            <person name="Tunlid A."/>
            <person name="Henrissat B."/>
            <person name="Grigoriev I.V."/>
            <person name="Hibbett D.S."/>
            <person name="Martin F."/>
        </authorList>
    </citation>
    <scope>NUCLEOTIDE SEQUENCE [LARGE SCALE GENOMIC DNA]</scope>
    <source>
        <strain evidence="3">h7</strain>
    </source>
</reference>
<dbReference type="InterPro" id="IPR011333">
    <property type="entry name" value="SKP1/BTB/POZ_sf"/>
</dbReference>
<evidence type="ECO:0008006" key="4">
    <source>
        <dbReference type="Google" id="ProtNLM"/>
    </source>
</evidence>
<evidence type="ECO:0000256" key="1">
    <source>
        <dbReference type="SAM" id="MobiDB-lite"/>
    </source>
</evidence>
<keyword evidence="3" id="KW-1185">Reference proteome</keyword>
<protein>
    <recommendedName>
        <fullName evidence="4">BTB domain-containing protein</fullName>
    </recommendedName>
</protein>
<feature type="compositionally biased region" description="Basic and acidic residues" evidence="1">
    <location>
        <begin position="18"/>
        <end position="32"/>
    </location>
</feature>
<feature type="region of interest" description="Disordered" evidence="1">
    <location>
        <begin position="18"/>
        <end position="69"/>
    </location>
</feature>
<sequence>MPTATYSRRFIIVDDHTVREARDRQEEREERRPKKRQRKDLDSDEDEDHPDAPPKDPSKRRRSIFAQSKAPAERDGVYWMEEERANCHLRVSDTLFKIHRELLSCSEFMVELLQDHERLSGPTSEENPMHFVFCSVEEFRAFLWALYATVDDLALAPDNQEYVDRLFLIAEMVYKYDVPKLYDWVFATLLAVANNDIYMESCSSAALTRFLDLSIKCHKTKTTAAIVKKWVGRLWNKSTPSTPAILASDRHDLEDLRGPAYYVHLLDMHDRQGSPTGYGATHLRMDEKLNTNAPVIRLLGGYWSLVNLWERTRVKPIELPPAGSCCVSSSSSSSSPDGPEAPIATEAHAKCVAAWERRWISAAGWRRILGVSSPDILGLLACLRDQLMNDDDLKAALNPACRLAGLEALKALRTKMEEGLADHFVGVV</sequence>
<proteinExistence type="predicted"/>
<reference evidence="2 3" key="1">
    <citation type="submission" date="2014-04" db="EMBL/GenBank/DDBJ databases">
        <authorList>
            <consortium name="DOE Joint Genome Institute"/>
            <person name="Kuo A."/>
            <person name="Gay G."/>
            <person name="Dore J."/>
            <person name="Kohler A."/>
            <person name="Nagy L.G."/>
            <person name="Floudas D."/>
            <person name="Copeland A."/>
            <person name="Barry K.W."/>
            <person name="Cichocki N."/>
            <person name="Veneault-Fourrey C."/>
            <person name="LaButti K."/>
            <person name="Lindquist E.A."/>
            <person name="Lipzen A."/>
            <person name="Lundell T."/>
            <person name="Morin E."/>
            <person name="Murat C."/>
            <person name="Sun H."/>
            <person name="Tunlid A."/>
            <person name="Henrissat B."/>
            <person name="Grigoriev I.V."/>
            <person name="Hibbett D.S."/>
            <person name="Martin F."/>
            <person name="Nordberg H.P."/>
            <person name="Cantor M.N."/>
            <person name="Hua S.X."/>
        </authorList>
    </citation>
    <scope>NUCLEOTIDE SEQUENCE [LARGE SCALE GENOMIC DNA]</scope>
    <source>
        <strain evidence="3">h7</strain>
    </source>
</reference>
<gene>
    <name evidence="2" type="ORF">M413DRAFT_445726</name>
</gene>
<dbReference type="EMBL" id="KN831781">
    <property type="protein sequence ID" value="KIM40953.1"/>
    <property type="molecule type" value="Genomic_DNA"/>
</dbReference>
<name>A0A0C2XTD8_HEBCY</name>
<accession>A0A0C2XTD8</accession>
<dbReference type="AlphaFoldDB" id="A0A0C2XTD8"/>
<dbReference type="HOGENOM" id="CLU_040061_1_0_1"/>
<dbReference type="OrthoDB" id="2923697at2759"/>
<evidence type="ECO:0000313" key="3">
    <source>
        <dbReference type="Proteomes" id="UP000053424"/>
    </source>
</evidence>